<reference evidence="2 3" key="1">
    <citation type="submission" date="2021-06" db="EMBL/GenBank/DDBJ databases">
        <title>Caerostris extrusa draft genome.</title>
        <authorList>
            <person name="Kono N."/>
            <person name="Arakawa K."/>
        </authorList>
    </citation>
    <scope>NUCLEOTIDE SEQUENCE [LARGE SCALE GENOMIC DNA]</scope>
</reference>
<accession>A0AAV4WZW3</accession>
<proteinExistence type="predicted"/>
<gene>
    <name evidence="2" type="ORF">CEXT_627141</name>
</gene>
<organism evidence="2 3">
    <name type="scientific">Caerostris extrusa</name>
    <name type="common">Bark spider</name>
    <name type="synonym">Caerostris bankana</name>
    <dbReference type="NCBI Taxonomy" id="172846"/>
    <lineage>
        <taxon>Eukaryota</taxon>
        <taxon>Metazoa</taxon>
        <taxon>Ecdysozoa</taxon>
        <taxon>Arthropoda</taxon>
        <taxon>Chelicerata</taxon>
        <taxon>Arachnida</taxon>
        <taxon>Araneae</taxon>
        <taxon>Araneomorphae</taxon>
        <taxon>Entelegynae</taxon>
        <taxon>Araneoidea</taxon>
        <taxon>Araneidae</taxon>
        <taxon>Caerostris</taxon>
    </lineage>
</organism>
<feature type="compositionally biased region" description="Basic and acidic residues" evidence="1">
    <location>
        <begin position="23"/>
        <end position="41"/>
    </location>
</feature>
<keyword evidence="3" id="KW-1185">Reference proteome</keyword>
<dbReference type="Proteomes" id="UP001054945">
    <property type="component" value="Unassembled WGS sequence"/>
</dbReference>
<sequence>MEKSLIEQKMKFILLLRSAKGVSRDRGGKKSSTENSTKEKAGLGSGRRTSGISSICGDSRITFKRMTLKEWISANEGCHVTVEGRNYLWKNPRREKAGLGLGRRNSGVPSMCGDSRITSKRMTHKEWNFRRLISGIFVFELGLNFLKISQKYSTQIGFYSST</sequence>
<dbReference type="EMBL" id="BPLR01017067">
    <property type="protein sequence ID" value="GIY88447.1"/>
    <property type="molecule type" value="Genomic_DNA"/>
</dbReference>
<feature type="region of interest" description="Disordered" evidence="1">
    <location>
        <begin position="23"/>
        <end position="50"/>
    </location>
</feature>
<name>A0AAV4WZW3_CAEEX</name>
<dbReference type="AlphaFoldDB" id="A0AAV4WZW3"/>
<protein>
    <submittedName>
        <fullName evidence="2">Uncharacterized protein</fullName>
    </submittedName>
</protein>
<evidence type="ECO:0000313" key="2">
    <source>
        <dbReference type="EMBL" id="GIY88447.1"/>
    </source>
</evidence>
<comment type="caution">
    <text evidence="2">The sequence shown here is derived from an EMBL/GenBank/DDBJ whole genome shotgun (WGS) entry which is preliminary data.</text>
</comment>
<evidence type="ECO:0000256" key="1">
    <source>
        <dbReference type="SAM" id="MobiDB-lite"/>
    </source>
</evidence>
<evidence type="ECO:0000313" key="3">
    <source>
        <dbReference type="Proteomes" id="UP001054945"/>
    </source>
</evidence>